<dbReference type="EMBL" id="CP068570">
    <property type="protein sequence ID" value="QQZ51616.1"/>
    <property type="molecule type" value="Genomic_DNA"/>
</dbReference>
<dbReference type="Gene3D" id="3.40.50.300">
    <property type="entry name" value="P-loop containing nucleotide triphosphate hydrolases"/>
    <property type="match status" value="1"/>
</dbReference>
<dbReference type="GO" id="GO:0005737">
    <property type="term" value="C:cytoplasm"/>
    <property type="evidence" value="ECO:0007669"/>
    <property type="project" value="TreeGrafter"/>
</dbReference>
<evidence type="ECO:0000256" key="10">
    <source>
        <dbReference type="SAM" id="MobiDB-lite"/>
    </source>
</evidence>
<protein>
    <recommendedName>
        <fullName evidence="3 9">Gluconokinase</fullName>
        <ecNumber evidence="3 9">2.7.1.12</ecNumber>
    </recommendedName>
</protein>
<keyword evidence="6 9" id="KW-0418">Kinase</keyword>
<dbReference type="AlphaFoldDB" id="A0A974SA68"/>
<dbReference type="EC" id="2.7.1.12" evidence="3 9"/>
<dbReference type="Pfam" id="PF13671">
    <property type="entry name" value="AAA_33"/>
    <property type="match status" value="1"/>
</dbReference>
<comment type="similarity">
    <text evidence="2 9">Belongs to the gluconokinase GntK/GntV family.</text>
</comment>
<evidence type="ECO:0000256" key="7">
    <source>
        <dbReference type="ARBA" id="ARBA00022840"/>
    </source>
</evidence>
<proteinExistence type="inferred from homology"/>
<evidence type="ECO:0000256" key="6">
    <source>
        <dbReference type="ARBA" id="ARBA00022777"/>
    </source>
</evidence>
<comment type="pathway">
    <text evidence="1">Carbohydrate acid metabolism.</text>
</comment>
<comment type="catalytic activity">
    <reaction evidence="8 9">
        <text>D-gluconate + ATP = 6-phospho-D-gluconate + ADP + H(+)</text>
        <dbReference type="Rhea" id="RHEA:19433"/>
        <dbReference type="ChEBI" id="CHEBI:15378"/>
        <dbReference type="ChEBI" id="CHEBI:18391"/>
        <dbReference type="ChEBI" id="CHEBI:30616"/>
        <dbReference type="ChEBI" id="CHEBI:58759"/>
        <dbReference type="ChEBI" id="CHEBI:456216"/>
        <dbReference type="EC" id="2.7.1.12"/>
    </reaction>
</comment>
<dbReference type="GO" id="GO:0005524">
    <property type="term" value="F:ATP binding"/>
    <property type="evidence" value="ECO:0007669"/>
    <property type="project" value="UniProtKB-KW"/>
</dbReference>
<dbReference type="SUPFAM" id="SSF52540">
    <property type="entry name" value="P-loop containing nucleoside triphosphate hydrolases"/>
    <property type="match status" value="1"/>
</dbReference>
<evidence type="ECO:0000256" key="5">
    <source>
        <dbReference type="ARBA" id="ARBA00022741"/>
    </source>
</evidence>
<evidence type="ECO:0000256" key="1">
    <source>
        <dbReference type="ARBA" id="ARBA00004761"/>
    </source>
</evidence>
<evidence type="ECO:0000256" key="9">
    <source>
        <dbReference type="RuleBase" id="RU363066"/>
    </source>
</evidence>
<evidence type="ECO:0000256" key="2">
    <source>
        <dbReference type="ARBA" id="ARBA00008420"/>
    </source>
</evidence>
<keyword evidence="5 9" id="KW-0547">Nucleotide-binding</keyword>
<evidence type="ECO:0000256" key="3">
    <source>
        <dbReference type="ARBA" id="ARBA00012054"/>
    </source>
</evidence>
<keyword evidence="4 9" id="KW-0808">Transferase</keyword>
<evidence type="ECO:0000256" key="8">
    <source>
        <dbReference type="ARBA" id="ARBA00048090"/>
    </source>
</evidence>
<evidence type="ECO:0000256" key="4">
    <source>
        <dbReference type="ARBA" id="ARBA00022679"/>
    </source>
</evidence>
<dbReference type="PANTHER" id="PTHR43442">
    <property type="entry name" value="GLUCONOKINASE-RELATED"/>
    <property type="match status" value="1"/>
</dbReference>
<dbReference type="InterPro" id="IPR006001">
    <property type="entry name" value="Therm_gnt_kin"/>
</dbReference>
<dbReference type="GO" id="GO:0046316">
    <property type="term" value="F:gluconokinase activity"/>
    <property type="evidence" value="ECO:0007669"/>
    <property type="project" value="UniProtKB-EC"/>
</dbReference>
<dbReference type="NCBIfam" id="TIGR01313">
    <property type="entry name" value="therm_gnt_kin"/>
    <property type="match status" value="1"/>
</dbReference>
<organism evidence="11">
    <name type="scientific">Phenylobacterium glaciei</name>
    <dbReference type="NCBI Taxonomy" id="2803784"/>
    <lineage>
        <taxon>Bacteria</taxon>
        <taxon>Pseudomonadati</taxon>
        <taxon>Pseudomonadota</taxon>
        <taxon>Alphaproteobacteria</taxon>
        <taxon>Caulobacterales</taxon>
        <taxon>Caulobacteraceae</taxon>
        <taxon>Phenylobacterium</taxon>
    </lineage>
</organism>
<accession>A0A974SA68</accession>
<dbReference type="GO" id="GO:0005975">
    <property type="term" value="P:carbohydrate metabolic process"/>
    <property type="evidence" value="ECO:0007669"/>
    <property type="project" value="InterPro"/>
</dbReference>
<name>A0A974SA68_9CAUL</name>
<keyword evidence="7 9" id="KW-0067">ATP-binding</keyword>
<dbReference type="PANTHER" id="PTHR43442:SF3">
    <property type="entry name" value="GLUCONOKINASE-RELATED"/>
    <property type="match status" value="1"/>
</dbReference>
<dbReference type="InterPro" id="IPR027417">
    <property type="entry name" value="P-loop_NTPase"/>
</dbReference>
<gene>
    <name evidence="11" type="ORF">JKL49_11885</name>
</gene>
<evidence type="ECO:0000313" key="11">
    <source>
        <dbReference type="EMBL" id="QQZ51616.1"/>
    </source>
</evidence>
<sequence>MGVSGSGKSTLTEALAARLGWATRDGDDLHPAANLDKIRRGEALTDADRAPWLAAVRQWIDDRCAENTPCLLACSALKRTYRDGLRAGRPGLRFIWLTGDRPTLHRRLAERTGHFAGPGDWTASSQLWNTLPRGGRGRHRHRLADRGSGGAGVGGARAQPADHALGFILLQHLQDLGGHRDGDHLRRAAVQLRDTDGALQARDGLGRHAPSASISRISSRFFRDPIMPQYRNRPAVRMAVAIRPSCSCVAPAIRA</sequence>
<feature type="region of interest" description="Disordered" evidence="10">
    <location>
        <begin position="133"/>
        <end position="157"/>
    </location>
</feature>
<reference evidence="11" key="1">
    <citation type="submission" date="2021-01" db="EMBL/GenBank/DDBJ databases">
        <title>Genome sequence of Phenylobacterium sp. 20VBR1 isolated from a valley glaceir, Ny-Alesund, Svalbard.</title>
        <authorList>
            <person name="Thomas F.A."/>
            <person name="Krishnan K.P."/>
            <person name="Sinha R.K."/>
        </authorList>
    </citation>
    <scope>NUCLEOTIDE SEQUENCE</scope>
    <source>
        <strain evidence="11">20VBR1</strain>
    </source>
</reference>
<dbReference type="CDD" id="cd02021">
    <property type="entry name" value="GntK"/>
    <property type="match status" value="1"/>
</dbReference>